<feature type="transmembrane region" description="Helical" evidence="7">
    <location>
        <begin position="71"/>
        <end position="92"/>
    </location>
</feature>
<dbReference type="OrthoDB" id="291792at2759"/>
<feature type="compositionally biased region" description="Low complexity" evidence="6">
    <location>
        <begin position="229"/>
        <end position="247"/>
    </location>
</feature>
<evidence type="ECO:0000256" key="7">
    <source>
        <dbReference type="SAM" id="Phobius"/>
    </source>
</evidence>
<keyword evidence="3 7" id="KW-0812">Transmembrane</keyword>
<feature type="transmembrane region" description="Helical" evidence="7">
    <location>
        <begin position="104"/>
        <end position="124"/>
    </location>
</feature>
<dbReference type="AlphaFoldDB" id="A0A653CX17"/>
<dbReference type="GO" id="GO:0012505">
    <property type="term" value="C:endomembrane system"/>
    <property type="evidence" value="ECO:0007669"/>
    <property type="project" value="UniProtKB-SubCell"/>
</dbReference>
<accession>A0A653CX17</accession>
<keyword evidence="5 7" id="KW-0472">Membrane</keyword>
<protein>
    <recommendedName>
        <fullName evidence="8">Transmembrane protein 135 N-terminal domain-containing protein</fullName>
    </recommendedName>
</protein>
<comment type="similarity">
    <text evidence="2">Belongs to the TMEM135 family.</text>
</comment>
<dbReference type="PANTHER" id="PTHR12459:SF15">
    <property type="entry name" value="TRANSMEMBRANE PROTEIN 135"/>
    <property type="match status" value="1"/>
</dbReference>
<sequence length="491" mass="55108">MPQTFSKFIPIAAPIPTTCVDYVHPWTDSCLQAICGLYLYCMLESLRIYGTVYMVTLLMKGKIPRKEDLRKTICGIVQSTAFLSGTGFGYSLFLCSLRRVLGNFNILTVSAIPAFLSSVFSILIERPSRRTMLCLYVSNVATETLWNMARARHLVRDIRYGDAAIYSASIAMLLYYFKKGYHKSSEHSDAMYRVIRFVVGPYEEYGSSDRSQEASRAFYRQVQNSPNDSSQSGSGTSTSTSTASGTSPWRSRKHKNSVLDLVNQMLRAYKRLIYKIKCCDRHSTCPHPFSCLYYVMQGAGKMFSVGLGLQVFLKLILNSKRILSSPANLKQVLFKKQTLNLAVFLGAFSGIFRGTMCTLRNLTGKDRASHAIPAGILAGIAYLRYPDTTVALYVMWKAAQISYNLGIEKGLLPKVPGFVEFLYCFSTAILFHAAILEPTNLRPSYWKFLHSISGGRIACMSRQPLEVWGLNTTESLKKVLEQTKTVPVVYF</sequence>
<reference evidence="9 10" key="1">
    <citation type="submission" date="2019-01" db="EMBL/GenBank/DDBJ databases">
        <authorList>
            <person name="Sayadi A."/>
        </authorList>
    </citation>
    <scope>NUCLEOTIDE SEQUENCE [LARGE SCALE GENOMIC DNA]</scope>
</reference>
<name>A0A653CX17_CALMS</name>
<dbReference type="PANTHER" id="PTHR12459">
    <property type="entry name" value="TRANSMEMBRANE PROTEIN 135-RELATED"/>
    <property type="match status" value="1"/>
</dbReference>
<proteinExistence type="inferred from homology"/>
<evidence type="ECO:0000313" key="10">
    <source>
        <dbReference type="Proteomes" id="UP000410492"/>
    </source>
</evidence>
<evidence type="ECO:0000256" key="3">
    <source>
        <dbReference type="ARBA" id="ARBA00022692"/>
    </source>
</evidence>
<feature type="domain" description="Transmembrane protein 135 N-terminal" evidence="8">
    <location>
        <begin position="16"/>
        <end position="149"/>
    </location>
</feature>
<dbReference type="EMBL" id="CAACVG010009206">
    <property type="protein sequence ID" value="VEN52471.1"/>
    <property type="molecule type" value="Genomic_DNA"/>
</dbReference>
<gene>
    <name evidence="9" type="ORF">CALMAC_LOCUS12591</name>
</gene>
<organism evidence="9 10">
    <name type="scientific">Callosobruchus maculatus</name>
    <name type="common">Southern cowpea weevil</name>
    <name type="synonym">Pulse bruchid</name>
    <dbReference type="NCBI Taxonomy" id="64391"/>
    <lineage>
        <taxon>Eukaryota</taxon>
        <taxon>Metazoa</taxon>
        <taxon>Ecdysozoa</taxon>
        <taxon>Arthropoda</taxon>
        <taxon>Hexapoda</taxon>
        <taxon>Insecta</taxon>
        <taxon>Pterygota</taxon>
        <taxon>Neoptera</taxon>
        <taxon>Endopterygota</taxon>
        <taxon>Coleoptera</taxon>
        <taxon>Polyphaga</taxon>
        <taxon>Cucujiformia</taxon>
        <taxon>Chrysomeloidea</taxon>
        <taxon>Chrysomelidae</taxon>
        <taxon>Bruchinae</taxon>
        <taxon>Bruchini</taxon>
        <taxon>Callosobruchus</taxon>
    </lineage>
</organism>
<keyword evidence="10" id="KW-1185">Reference proteome</keyword>
<dbReference type="Pfam" id="PF15982">
    <property type="entry name" value="TMEM135_C_rich"/>
    <property type="match status" value="1"/>
</dbReference>
<evidence type="ECO:0000256" key="6">
    <source>
        <dbReference type="SAM" id="MobiDB-lite"/>
    </source>
</evidence>
<dbReference type="Proteomes" id="UP000410492">
    <property type="component" value="Unassembled WGS sequence"/>
</dbReference>
<feature type="region of interest" description="Disordered" evidence="6">
    <location>
        <begin position="223"/>
        <end position="251"/>
    </location>
</feature>
<feature type="transmembrane region" description="Helical" evidence="7">
    <location>
        <begin position="37"/>
        <end position="59"/>
    </location>
</feature>
<evidence type="ECO:0000256" key="4">
    <source>
        <dbReference type="ARBA" id="ARBA00022989"/>
    </source>
</evidence>
<keyword evidence="4 7" id="KW-1133">Transmembrane helix</keyword>
<dbReference type="InterPro" id="IPR031926">
    <property type="entry name" value="TMEM135_N"/>
</dbReference>
<evidence type="ECO:0000256" key="5">
    <source>
        <dbReference type="ARBA" id="ARBA00023136"/>
    </source>
</evidence>
<dbReference type="InterPro" id="IPR026749">
    <property type="entry name" value="Tmem135"/>
</dbReference>
<comment type="subcellular location">
    <subcellularLocation>
        <location evidence="1">Endomembrane system</location>
        <topology evidence="1">Multi-pass membrane protein</topology>
    </subcellularLocation>
</comment>
<evidence type="ECO:0000313" key="9">
    <source>
        <dbReference type="EMBL" id="VEN52471.1"/>
    </source>
</evidence>
<evidence type="ECO:0000256" key="1">
    <source>
        <dbReference type="ARBA" id="ARBA00004127"/>
    </source>
</evidence>
<evidence type="ECO:0000259" key="8">
    <source>
        <dbReference type="Pfam" id="PF15982"/>
    </source>
</evidence>
<evidence type="ECO:0000256" key="2">
    <source>
        <dbReference type="ARBA" id="ARBA00008924"/>
    </source>
</evidence>